<gene>
    <name evidence="1" type="ORF">EGI11_03150</name>
</gene>
<reference evidence="2" key="1">
    <citation type="submission" date="2018-11" db="EMBL/GenBank/DDBJ databases">
        <title>Proposal to divide the Flavobacteriaceae and reorganize its genera based on Amino Acid Identity values calculated from whole genome sequences.</title>
        <authorList>
            <person name="Nicholson A.C."/>
            <person name="Gulvik C.A."/>
            <person name="Whitney A.M."/>
            <person name="Humrighouse B.W."/>
            <person name="Bell M."/>
            <person name="Holmens B."/>
            <person name="Steigerwalt A."/>
            <person name="Villarma A."/>
            <person name="Sheth M."/>
            <person name="Batra D."/>
            <person name="Pryor J."/>
            <person name="Bernardet J.-F."/>
            <person name="Hugo C."/>
            <person name="Kampfer P."/>
            <person name="Newman J."/>
            <person name="Mcquiston J.R."/>
        </authorList>
    </citation>
    <scope>NUCLEOTIDE SEQUENCE [LARGE SCALE GENOMIC DNA]</scope>
    <source>
        <strain evidence="2">H3056</strain>
    </source>
</reference>
<evidence type="ECO:0000313" key="1">
    <source>
        <dbReference type="EMBL" id="ROI09768.1"/>
    </source>
</evidence>
<protein>
    <submittedName>
        <fullName evidence="1">Uncharacterized protein</fullName>
    </submittedName>
</protein>
<name>A0A3N0WXE7_9FLAO</name>
<dbReference type="RefSeq" id="WP_123265021.1">
    <property type="nucleotide sequence ID" value="NZ_RJUG01000002.1"/>
</dbReference>
<dbReference type="AlphaFoldDB" id="A0A3N0WXE7"/>
<dbReference type="EMBL" id="RJUG01000002">
    <property type="protein sequence ID" value="ROI09768.1"/>
    <property type="molecule type" value="Genomic_DNA"/>
</dbReference>
<organism evidence="1 2">
    <name type="scientific">Kaistella daneshvariae</name>
    <dbReference type="NCBI Taxonomy" id="2487074"/>
    <lineage>
        <taxon>Bacteria</taxon>
        <taxon>Pseudomonadati</taxon>
        <taxon>Bacteroidota</taxon>
        <taxon>Flavobacteriia</taxon>
        <taxon>Flavobacteriales</taxon>
        <taxon>Weeksellaceae</taxon>
        <taxon>Chryseobacterium group</taxon>
        <taxon>Kaistella</taxon>
    </lineage>
</organism>
<comment type="caution">
    <text evidence="1">The sequence shown here is derived from an EMBL/GenBank/DDBJ whole genome shotgun (WGS) entry which is preliminary data.</text>
</comment>
<dbReference type="OrthoDB" id="9953941at2"/>
<dbReference type="Proteomes" id="UP000270224">
    <property type="component" value="Unassembled WGS sequence"/>
</dbReference>
<evidence type="ECO:0000313" key="2">
    <source>
        <dbReference type="Proteomes" id="UP000270224"/>
    </source>
</evidence>
<sequence>MKPEVHQEELSSLFADTKVKTQSTENPKVVKAVINRDLSRAELGHCFSLGMCAIKRSGAGISISFDLTKATLNEIYKNLA</sequence>
<accession>A0A3N0WXE7</accession>
<proteinExistence type="predicted"/>